<protein>
    <submittedName>
        <fullName evidence="1">Uncharacterized protein</fullName>
    </submittedName>
</protein>
<dbReference type="EMBL" id="BGZK01001830">
    <property type="protein sequence ID" value="GBP87014.1"/>
    <property type="molecule type" value="Genomic_DNA"/>
</dbReference>
<evidence type="ECO:0000313" key="1">
    <source>
        <dbReference type="EMBL" id="GBP87014.1"/>
    </source>
</evidence>
<reference evidence="1 2" key="1">
    <citation type="journal article" date="2019" name="Commun. Biol.">
        <title>The bagworm genome reveals a unique fibroin gene that provides high tensile strength.</title>
        <authorList>
            <person name="Kono N."/>
            <person name="Nakamura H."/>
            <person name="Ohtoshi R."/>
            <person name="Tomita M."/>
            <person name="Numata K."/>
            <person name="Arakawa K."/>
        </authorList>
    </citation>
    <scope>NUCLEOTIDE SEQUENCE [LARGE SCALE GENOMIC DNA]</scope>
</reference>
<evidence type="ECO:0000313" key="2">
    <source>
        <dbReference type="Proteomes" id="UP000299102"/>
    </source>
</evidence>
<proteinExistence type="predicted"/>
<gene>
    <name evidence="1" type="ORF">EVAR_55298_1</name>
</gene>
<dbReference type="Proteomes" id="UP000299102">
    <property type="component" value="Unassembled WGS sequence"/>
</dbReference>
<sequence length="103" mass="11807">MCSAPQRRRAGVARVSRVRRTRLISSAAARPSTAAELLNKKYKSRLEGWKWVSGTIPISGGFGRGGRRFFFQIRICSRRGRSLSKYNGLKLNRGPRWRGRREE</sequence>
<name>A0A4C1ZIS3_EUMVA</name>
<keyword evidence="2" id="KW-1185">Reference proteome</keyword>
<accession>A0A4C1ZIS3</accession>
<dbReference type="AlphaFoldDB" id="A0A4C1ZIS3"/>
<comment type="caution">
    <text evidence="1">The sequence shown here is derived from an EMBL/GenBank/DDBJ whole genome shotgun (WGS) entry which is preliminary data.</text>
</comment>
<organism evidence="1 2">
    <name type="scientific">Eumeta variegata</name>
    <name type="common">Bagworm moth</name>
    <name type="synonym">Eumeta japonica</name>
    <dbReference type="NCBI Taxonomy" id="151549"/>
    <lineage>
        <taxon>Eukaryota</taxon>
        <taxon>Metazoa</taxon>
        <taxon>Ecdysozoa</taxon>
        <taxon>Arthropoda</taxon>
        <taxon>Hexapoda</taxon>
        <taxon>Insecta</taxon>
        <taxon>Pterygota</taxon>
        <taxon>Neoptera</taxon>
        <taxon>Endopterygota</taxon>
        <taxon>Lepidoptera</taxon>
        <taxon>Glossata</taxon>
        <taxon>Ditrysia</taxon>
        <taxon>Tineoidea</taxon>
        <taxon>Psychidae</taxon>
        <taxon>Oiketicinae</taxon>
        <taxon>Eumeta</taxon>
    </lineage>
</organism>